<dbReference type="EMBL" id="CP021434">
    <property type="protein sequence ID" value="ARU61122.1"/>
    <property type="molecule type" value="Genomic_DNA"/>
</dbReference>
<feature type="binding site" evidence="9">
    <location>
        <position position="95"/>
    </location>
    <ligand>
        <name>substrate</name>
    </ligand>
</feature>
<dbReference type="RefSeq" id="WP_232463468.1">
    <property type="nucleotide sequence ID" value="NZ_CP021434.1"/>
</dbReference>
<feature type="site" description="Transition state stabilizer" evidence="9">
    <location>
        <position position="249"/>
    </location>
</feature>
<dbReference type="GO" id="GO:0005737">
    <property type="term" value="C:cytoplasm"/>
    <property type="evidence" value="ECO:0007669"/>
    <property type="project" value="UniProtKB-SubCell"/>
</dbReference>
<dbReference type="SUPFAM" id="SSF53633">
    <property type="entry name" value="Carbamate kinase-like"/>
    <property type="match status" value="1"/>
</dbReference>
<keyword evidence="6 9" id="KW-0418">Kinase</keyword>
<evidence type="ECO:0000313" key="12">
    <source>
        <dbReference type="Proteomes" id="UP000195437"/>
    </source>
</evidence>
<dbReference type="EC" id="2.7.2.8" evidence="9"/>
<evidence type="ECO:0000256" key="6">
    <source>
        <dbReference type="ARBA" id="ARBA00022777"/>
    </source>
</evidence>
<sequence length="291" mass="30492">MMTMTQTETLTPAEKAHVLLEALPYIQKFAGKIVVIKYGGSSIEPDSGEIDPVILDIIWLKQVGLYPVVVHGGGKAINRLLERLGHQAQFIDGLRVTDEPTLEAVEMVLGGLVNQQLVAAFHAGGCKAVGLTGVDGGLLAAQKITHEKGDLGRVGEVMAVHAEPIHALLQNGFLPVIAPLGCDEQGARYNINADSAAGAIAAALGAEKLILLTDVPGILQAGELINQVTPEEVDALLADGTIQGGMVPKVEACLAALHGGAQQVHILNGKEPHALLLEIFTERGVGTLVHR</sequence>
<feature type="binding site" evidence="9">
    <location>
        <begin position="73"/>
        <end position="74"/>
    </location>
    <ligand>
        <name>substrate</name>
    </ligand>
</feature>
<organism evidence="11 12">
    <name type="scientific">Tumebacillus avium</name>
    <dbReference type="NCBI Taxonomy" id="1903704"/>
    <lineage>
        <taxon>Bacteria</taxon>
        <taxon>Bacillati</taxon>
        <taxon>Bacillota</taxon>
        <taxon>Bacilli</taxon>
        <taxon>Bacillales</taxon>
        <taxon>Alicyclobacillaceae</taxon>
        <taxon>Tumebacillus</taxon>
    </lineage>
</organism>
<dbReference type="GO" id="GO:0042450">
    <property type="term" value="P:L-arginine biosynthetic process via ornithine"/>
    <property type="evidence" value="ECO:0007669"/>
    <property type="project" value="UniProtKB-UniRule"/>
</dbReference>
<dbReference type="CDD" id="cd04250">
    <property type="entry name" value="AAK_NAGK-C"/>
    <property type="match status" value="1"/>
</dbReference>
<dbReference type="GO" id="GO:0005524">
    <property type="term" value="F:ATP binding"/>
    <property type="evidence" value="ECO:0007669"/>
    <property type="project" value="UniProtKB-UniRule"/>
</dbReference>
<name>A0A1Y0IKU4_9BACL</name>
<dbReference type="InterPro" id="IPR037528">
    <property type="entry name" value="ArgB"/>
</dbReference>
<dbReference type="AlphaFoldDB" id="A0A1Y0IKU4"/>
<evidence type="ECO:0000256" key="2">
    <source>
        <dbReference type="ARBA" id="ARBA00022571"/>
    </source>
</evidence>
<feature type="domain" description="Aspartate/glutamate/uridylate kinase" evidence="10">
    <location>
        <begin position="32"/>
        <end position="268"/>
    </location>
</feature>
<dbReference type="InterPro" id="IPR041727">
    <property type="entry name" value="NAGK-C"/>
</dbReference>
<dbReference type="PIRSF" id="PIRSF000728">
    <property type="entry name" value="NAGK"/>
    <property type="match status" value="1"/>
</dbReference>
<gene>
    <name evidence="9" type="primary">argB</name>
    <name evidence="11" type="ORF">CBW65_08825</name>
</gene>
<keyword evidence="9" id="KW-0963">Cytoplasm</keyword>
<evidence type="ECO:0000256" key="5">
    <source>
        <dbReference type="ARBA" id="ARBA00022741"/>
    </source>
</evidence>
<dbReference type="InterPro" id="IPR001048">
    <property type="entry name" value="Asp/Glu/Uridylate_kinase"/>
</dbReference>
<feature type="site" description="Transition state stabilizer" evidence="9">
    <location>
        <position position="37"/>
    </location>
</feature>
<dbReference type="NCBIfam" id="TIGR00761">
    <property type="entry name" value="argB"/>
    <property type="match status" value="1"/>
</dbReference>
<dbReference type="PANTHER" id="PTHR23342:SF0">
    <property type="entry name" value="N-ACETYLGLUTAMATE SYNTHASE, MITOCHONDRIAL"/>
    <property type="match status" value="1"/>
</dbReference>
<dbReference type="HAMAP" id="MF_00082">
    <property type="entry name" value="ArgB"/>
    <property type="match status" value="1"/>
</dbReference>
<dbReference type="InterPro" id="IPR004662">
    <property type="entry name" value="AcgluKinase_fam"/>
</dbReference>
<dbReference type="KEGG" id="tum:CBW65_08825"/>
<dbReference type="Pfam" id="PF00696">
    <property type="entry name" value="AA_kinase"/>
    <property type="match status" value="1"/>
</dbReference>
<evidence type="ECO:0000256" key="1">
    <source>
        <dbReference type="ARBA" id="ARBA00004828"/>
    </source>
</evidence>
<evidence type="ECO:0000313" key="11">
    <source>
        <dbReference type="EMBL" id="ARU61122.1"/>
    </source>
</evidence>
<comment type="subcellular location">
    <subcellularLocation>
        <location evidence="9">Cytoplasm</location>
    </subcellularLocation>
</comment>
<comment type="catalytic activity">
    <reaction evidence="8 9">
        <text>N-acetyl-L-glutamate + ATP = N-acetyl-L-glutamyl 5-phosphate + ADP</text>
        <dbReference type="Rhea" id="RHEA:14629"/>
        <dbReference type="ChEBI" id="CHEBI:30616"/>
        <dbReference type="ChEBI" id="CHEBI:44337"/>
        <dbReference type="ChEBI" id="CHEBI:57936"/>
        <dbReference type="ChEBI" id="CHEBI:456216"/>
        <dbReference type="EC" id="2.7.2.8"/>
    </reaction>
</comment>
<proteinExistence type="inferred from homology"/>
<evidence type="ECO:0000256" key="4">
    <source>
        <dbReference type="ARBA" id="ARBA00022679"/>
    </source>
</evidence>
<dbReference type="GO" id="GO:0003991">
    <property type="term" value="F:acetylglutamate kinase activity"/>
    <property type="evidence" value="ECO:0007669"/>
    <property type="project" value="UniProtKB-UniRule"/>
</dbReference>
<evidence type="ECO:0000256" key="9">
    <source>
        <dbReference type="HAMAP-Rule" id="MF_00082"/>
    </source>
</evidence>
<dbReference type="PANTHER" id="PTHR23342">
    <property type="entry name" value="N-ACETYLGLUTAMATE SYNTHASE"/>
    <property type="match status" value="1"/>
</dbReference>
<keyword evidence="7 9" id="KW-0067">ATP-binding</keyword>
<accession>A0A1Y0IKU4</accession>
<dbReference type="UniPathway" id="UPA00068">
    <property type="reaction ID" value="UER00107"/>
</dbReference>
<evidence type="ECO:0000259" key="10">
    <source>
        <dbReference type="Pfam" id="PF00696"/>
    </source>
</evidence>
<protein>
    <recommendedName>
        <fullName evidence="9">Acetylglutamate kinase</fullName>
        <ecNumber evidence="9">2.7.2.8</ecNumber>
    </recommendedName>
    <alternativeName>
        <fullName evidence="9">N-acetyl-L-glutamate 5-phosphotransferase</fullName>
    </alternativeName>
    <alternativeName>
        <fullName evidence="9">NAG kinase</fullName>
        <shortName evidence="9">NAGK</shortName>
    </alternativeName>
</protein>
<keyword evidence="5 9" id="KW-0547">Nucleotide-binding</keyword>
<keyword evidence="12" id="KW-1185">Reference proteome</keyword>
<keyword evidence="2 9" id="KW-0055">Arginine biosynthesis</keyword>
<reference evidence="12" key="1">
    <citation type="submission" date="2017-05" db="EMBL/GenBank/DDBJ databases">
        <authorList>
            <person name="Sung H."/>
        </authorList>
    </citation>
    <scope>NUCLEOTIDE SEQUENCE [LARGE SCALE GENOMIC DNA]</scope>
    <source>
        <strain evidence="12">AR23208</strain>
    </source>
</reference>
<evidence type="ECO:0000256" key="7">
    <source>
        <dbReference type="ARBA" id="ARBA00022840"/>
    </source>
</evidence>
<dbReference type="Proteomes" id="UP000195437">
    <property type="component" value="Chromosome"/>
</dbReference>
<dbReference type="Gene3D" id="3.40.1160.10">
    <property type="entry name" value="Acetylglutamate kinase-like"/>
    <property type="match status" value="1"/>
</dbReference>
<dbReference type="FunFam" id="3.40.1160.10:FF:000004">
    <property type="entry name" value="Acetylglutamate kinase"/>
    <property type="match status" value="1"/>
</dbReference>
<comment type="pathway">
    <text evidence="1 9">Amino-acid biosynthesis; L-arginine biosynthesis; N(2)-acetyl-L-ornithine from L-glutamate: step 2/4.</text>
</comment>
<feature type="binding site" evidence="9">
    <location>
        <position position="190"/>
    </location>
    <ligand>
        <name>substrate</name>
    </ligand>
</feature>
<comment type="function">
    <text evidence="9">Catalyzes the ATP-dependent phosphorylation of N-acetyl-L-glutamate.</text>
</comment>
<keyword evidence="3 9" id="KW-0028">Amino-acid biosynthesis</keyword>
<evidence type="ECO:0000256" key="8">
    <source>
        <dbReference type="ARBA" id="ARBA00048141"/>
    </source>
</evidence>
<dbReference type="InterPro" id="IPR036393">
    <property type="entry name" value="AceGlu_kinase-like_sf"/>
</dbReference>
<keyword evidence="4 9" id="KW-0808">Transferase</keyword>
<comment type="similarity">
    <text evidence="9">Belongs to the acetylglutamate kinase family. ArgB subfamily.</text>
</comment>
<evidence type="ECO:0000256" key="3">
    <source>
        <dbReference type="ARBA" id="ARBA00022605"/>
    </source>
</evidence>